<feature type="transmembrane region" description="Helical" evidence="2">
    <location>
        <begin position="414"/>
        <end position="438"/>
    </location>
</feature>
<feature type="transmembrane region" description="Helical" evidence="2">
    <location>
        <begin position="444"/>
        <end position="464"/>
    </location>
</feature>
<gene>
    <name evidence="3" type="ORF">PO878_13475</name>
</gene>
<dbReference type="AlphaFoldDB" id="A0AAE9Y6X0"/>
<feature type="transmembrane region" description="Helical" evidence="2">
    <location>
        <begin position="167"/>
        <end position="184"/>
    </location>
</feature>
<keyword evidence="2" id="KW-0472">Membrane</keyword>
<protein>
    <submittedName>
        <fullName evidence="3">Uncharacterized protein</fullName>
    </submittedName>
</protein>
<proteinExistence type="predicted"/>
<feature type="transmembrane region" description="Helical" evidence="2">
    <location>
        <begin position="48"/>
        <end position="65"/>
    </location>
</feature>
<feature type="transmembrane region" description="Helical" evidence="2">
    <location>
        <begin position="196"/>
        <end position="214"/>
    </location>
</feature>
<feature type="transmembrane region" description="Helical" evidence="2">
    <location>
        <begin position="485"/>
        <end position="504"/>
    </location>
</feature>
<evidence type="ECO:0000256" key="2">
    <source>
        <dbReference type="SAM" id="Phobius"/>
    </source>
</evidence>
<feature type="region of interest" description="Disordered" evidence="1">
    <location>
        <begin position="1"/>
        <end position="40"/>
    </location>
</feature>
<evidence type="ECO:0000313" key="3">
    <source>
        <dbReference type="EMBL" id="WCO65508.1"/>
    </source>
</evidence>
<name>A0AAE9Y6X0_9ACTN</name>
<dbReference type="RefSeq" id="WP_272735033.1">
    <property type="nucleotide sequence ID" value="NZ_CP116942.1"/>
</dbReference>
<accession>A0AAE9Y6X0</accession>
<dbReference type="Proteomes" id="UP001216390">
    <property type="component" value="Chromosome"/>
</dbReference>
<feature type="transmembrane region" description="Helical" evidence="2">
    <location>
        <begin position="374"/>
        <end position="394"/>
    </location>
</feature>
<feature type="transmembrane region" description="Helical" evidence="2">
    <location>
        <begin position="141"/>
        <end position="161"/>
    </location>
</feature>
<feature type="transmembrane region" description="Helical" evidence="2">
    <location>
        <begin position="247"/>
        <end position="280"/>
    </location>
</feature>
<keyword evidence="2" id="KW-0812">Transmembrane</keyword>
<dbReference type="KEGG" id="ima:PO878_13475"/>
<evidence type="ECO:0000256" key="1">
    <source>
        <dbReference type="SAM" id="MobiDB-lite"/>
    </source>
</evidence>
<reference evidence="3" key="1">
    <citation type="submission" date="2023-01" db="EMBL/GenBank/DDBJ databases">
        <title>The diversity of Class Acidimicrobiia in South China Sea sediment environments and the proposal of Iamia marina sp. nov., a novel species of the genus Iamia.</title>
        <authorList>
            <person name="He Y."/>
            <person name="Tian X."/>
        </authorList>
    </citation>
    <scope>NUCLEOTIDE SEQUENCE</scope>
    <source>
        <strain evidence="3">DSM 19957</strain>
    </source>
</reference>
<organism evidence="3 4">
    <name type="scientific">Iamia majanohamensis</name>
    <dbReference type="NCBI Taxonomy" id="467976"/>
    <lineage>
        <taxon>Bacteria</taxon>
        <taxon>Bacillati</taxon>
        <taxon>Actinomycetota</taxon>
        <taxon>Acidimicrobiia</taxon>
        <taxon>Acidimicrobiales</taxon>
        <taxon>Iamiaceae</taxon>
        <taxon>Iamia</taxon>
    </lineage>
</organism>
<keyword evidence="4" id="KW-1185">Reference proteome</keyword>
<feature type="transmembrane region" description="Helical" evidence="2">
    <location>
        <begin position="287"/>
        <end position="308"/>
    </location>
</feature>
<keyword evidence="2" id="KW-1133">Transmembrane helix</keyword>
<evidence type="ECO:0000313" key="4">
    <source>
        <dbReference type="Proteomes" id="UP001216390"/>
    </source>
</evidence>
<sequence length="690" mass="75262">MTSTDHDAPPVASAEELPADEPGPVPAPERTSPSDRSDRLFPVGPGRLGLEALLVAALAWAWAAIQYRVWDLSPRVPINGEGDARLITNLVKNTADQGWWSTNPDLGVPVGQQLYDFPHNGETFQLAIVRFLSLFTDSPGLLMNAYFFLGIGLAAIAAFVALRHLRFGVGPSLIAALALTWLPFRIGHGEYHLFRVGFWWVPLSVVIILWTLHWRERLLRDPEPPRRQGRLDDLRWNLAHNLRRGRVAVFVAMLVVLAGSETMTTAFTLTLLAVTGVVAALRRRDPATLAVHGLAIGGIALVVALLFLPTLRFVAANGTNEDAGRRLVTEQEQFGLKLSSLLLPDPTHRWSLLGQPEGRIRETTPVPSEAGMTIGLLGAAGFLGAVGHSLTRGWGSRRRETRPPQDRGALRDDLGLLVVVATLVAIVSGGAILLSLAGFSQVRVWNRMSLIIGFASLAYALTWLEKGWALVRARIAEGPGRDRAWVRRAVGAALVVPLVGFVLWDGANVRGLDYEAKDAEWAADQAWVDRIDEATPDGTAVFQLPVVRFPEEFPPGEMLDYDHLRAFIHTDGDDLQWSYGAIKGRPDGDWQLAVREQGEVASLPALLGAGFTGLWVDTAGYTDGGESIRAQLDEATGVEPLVSDDGRTLYYDLVPLRDRLEAEGTSMEDLRQIARDQLKLALDDEDGSGG</sequence>
<dbReference type="EMBL" id="CP116942">
    <property type="protein sequence ID" value="WCO65508.1"/>
    <property type="molecule type" value="Genomic_DNA"/>
</dbReference>